<accession>X1VRS9</accession>
<protein>
    <submittedName>
        <fullName evidence="1">Uncharacterized protein</fullName>
    </submittedName>
</protein>
<dbReference type="EMBL" id="BARW01027061">
    <property type="protein sequence ID" value="GAJ12270.1"/>
    <property type="molecule type" value="Genomic_DNA"/>
</dbReference>
<evidence type="ECO:0000313" key="1">
    <source>
        <dbReference type="EMBL" id="GAJ12270.1"/>
    </source>
</evidence>
<gene>
    <name evidence="1" type="ORF">S12H4_43992</name>
</gene>
<organism evidence="1">
    <name type="scientific">marine sediment metagenome</name>
    <dbReference type="NCBI Taxonomy" id="412755"/>
    <lineage>
        <taxon>unclassified sequences</taxon>
        <taxon>metagenomes</taxon>
        <taxon>ecological metagenomes</taxon>
    </lineage>
</organism>
<reference evidence="1" key="1">
    <citation type="journal article" date="2014" name="Front. Microbiol.">
        <title>High frequency of phylogenetically diverse reductive dehalogenase-homologous genes in deep subseafloor sedimentary metagenomes.</title>
        <authorList>
            <person name="Kawai M."/>
            <person name="Futagami T."/>
            <person name="Toyoda A."/>
            <person name="Takaki Y."/>
            <person name="Nishi S."/>
            <person name="Hori S."/>
            <person name="Arai W."/>
            <person name="Tsubouchi T."/>
            <person name="Morono Y."/>
            <person name="Uchiyama I."/>
            <person name="Ito T."/>
            <person name="Fujiyama A."/>
            <person name="Inagaki F."/>
            <person name="Takami H."/>
        </authorList>
    </citation>
    <scope>NUCLEOTIDE SEQUENCE</scope>
    <source>
        <strain evidence="1">Expedition CK06-06</strain>
    </source>
</reference>
<proteinExistence type="predicted"/>
<comment type="caution">
    <text evidence="1">The sequence shown here is derived from an EMBL/GenBank/DDBJ whole genome shotgun (WGS) entry which is preliminary data.</text>
</comment>
<sequence>MESSQNDRQIFGGAIISEIRFLLSLEKISDMGLSKLIRWQMSGVITMISSVVRKIFCERDFFVTYDHSDYS</sequence>
<dbReference type="AlphaFoldDB" id="X1VRS9"/>
<name>X1VRS9_9ZZZZ</name>